<name>A0A7S1ESC1_9RHOD</name>
<organism evidence="2">
    <name type="scientific">Timspurckia oligopyrenoides</name>
    <dbReference type="NCBI Taxonomy" id="708627"/>
    <lineage>
        <taxon>Eukaryota</taxon>
        <taxon>Rhodophyta</taxon>
        <taxon>Bangiophyceae</taxon>
        <taxon>Porphyridiales</taxon>
        <taxon>Porphyridiaceae</taxon>
        <taxon>Timspurckia</taxon>
    </lineage>
</organism>
<feature type="compositionally biased region" description="Basic residues" evidence="1">
    <location>
        <begin position="400"/>
        <end position="429"/>
    </location>
</feature>
<proteinExistence type="predicted"/>
<reference evidence="2" key="1">
    <citation type="submission" date="2021-01" db="EMBL/GenBank/DDBJ databases">
        <authorList>
            <person name="Corre E."/>
            <person name="Pelletier E."/>
            <person name="Niang G."/>
            <person name="Scheremetjew M."/>
            <person name="Finn R."/>
            <person name="Kale V."/>
            <person name="Holt S."/>
            <person name="Cochrane G."/>
            <person name="Meng A."/>
            <person name="Brown T."/>
            <person name="Cohen L."/>
        </authorList>
    </citation>
    <scope>NUCLEOTIDE SEQUENCE</scope>
    <source>
        <strain evidence="2">CCMP3278</strain>
    </source>
</reference>
<gene>
    <name evidence="2" type="ORF">TOLI1172_LOCUS5067</name>
</gene>
<feature type="region of interest" description="Disordered" evidence="1">
    <location>
        <begin position="169"/>
        <end position="244"/>
    </location>
</feature>
<feature type="compositionally biased region" description="Polar residues" evidence="1">
    <location>
        <begin position="193"/>
        <end position="205"/>
    </location>
</feature>
<dbReference type="EMBL" id="HBFP01007077">
    <property type="protein sequence ID" value="CAD8820673.1"/>
    <property type="molecule type" value="Transcribed_RNA"/>
</dbReference>
<feature type="region of interest" description="Disordered" evidence="1">
    <location>
        <begin position="124"/>
        <end position="143"/>
    </location>
</feature>
<sequence>MMLGRRIGRMYESDGFVEFESTGESGSSCDEDLKLESRLDVLKKLSSRRQKSKANRPSRLTQAVSKAFEDDDSDDCFDNVKYDAMQSQQDFIEDPDLGQEDDVILSKRKERLRSIGKKNALESEMKAKCSGTRKNGRQKRLETKKVLQITQDLPCTAVTTPFKSHRVLLRETSKSDSQIEDSEKSRSSDDSLQIISATSPPSTSKKLAEKASNLELNSSGKRHLRRTVNKPPKYQKQTGTGIRTRLSFEPDHLRASEITKPVMKQNEAVVLDEIDDEFDCIQMYEHDEGGQSLNAGGNIGGSQDEGQPVYDLMEAFGLDNETPEQLIQRVGASVLVQAAIDAQTKGFKVIGDEMWRGKQSWRTESDDRIDFRLSGMHQNSVQNSNHNSDHLLGAPSARAGSRKKPTNHRFPKKTRFHAKKNIRSRQNKR</sequence>
<dbReference type="AlphaFoldDB" id="A0A7S1ESC1"/>
<protein>
    <submittedName>
        <fullName evidence="2">Uncharacterized protein</fullName>
    </submittedName>
</protein>
<feature type="region of interest" description="Disordered" evidence="1">
    <location>
        <begin position="378"/>
        <end position="429"/>
    </location>
</feature>
<accession>A0A7S1ESC1</accession>
<evidence type="ECO:0000256" key="1">
    <source>
        <dbReference type="SAM" id="MobiDB-lite"/>
    </source>
</evidence>
<evidence type="ECO:0000313" key="2">
    <source>
        <dbReference type="EMBL" id="CAD8820673.1"/>
    </source>
</evidence>